<evidence type="ECO:0000259" key="1">
    <source>
        <dbReference type="Pfam" id="PF08279"/>
    </source>
</evidence>
<gene>
    <name evidence="4" type="ORF">JIN82_11765</name>
</gene>
<dbReference type="PANTHER" id="PTHR34580:SF9">
    <property type="entry name" value="SLL5097 PROTEIN"/>
    <property type="match status" value="1"/>
</dbReference>
<dbReference type="PROSITE" id="PS52050">
    <property type="entry name" value="WYL"/>
    <property type="match status" value="1"/>
</dbReference>
<dbReference type="InterPro" id="IPR013196">
    <property type="entry name" value="HTH_11"/>
</dbReference>
<comment type="caution">
    <text evidence="4">The sequence shown here is derived from an EMBL/GenBank/DDBJ whole genome shotgun (WGS) entry which is preliminary data.</text>
</comment>
<dbReference type="PANTHER" id="PTHR34580">
    <property type="match status" value="1"/>
</dbReference>
<protein>
    <submittedName>
        <fullName evidence="4">WYL domain-containing protein</fullName>
    </submittedName>
</protein>
<dbReference type="InterPro" id="IPR036388">
    <property type="entry name" value="WH-like_DNA-bd_sf"/>
</dbReference>
<reference evidence="4" key="1">
    <citation type="submission" date="2021-01" db="EMBL/GenBank/DDBJ databases">
        <title>Modified the classification status of verrucomicrobia.</title>
        <authorList>
            <person name="Feng X."/>
        </authorList>
    </citation>
    <scope>NUCLEOTIDE SEQUENCE</scope>
    <source>
        <strain evidence="4">_KCTC 22039</strain>
    </source>
</reference>
<dbReference type="Pfam" id="PF08279">
    <property type="entry name" value="HTH_11"/>
    <property type="match status" value="1"/>
</dbReference>
<evidence type="ECO:0000313" key="4">
    <source>
        <dbReference type="EMBL" id="MBK1791830.1"/>
    </source>
</evidence>
<proteinExistence type="predicted"/>
<dbReference type="AlphaFoldDB" id="A0A8J7SM48"/>
<evidence type="ECO:0000313" key="5">
    <source>
        <dbReference type="Proteomes" id="UP000624703"/>
    </source>
</evidence>
<dbReference type="InterPro" id="IPR026881">
    <property type="entry name" value="WYL_dom"/>
</dbReference>
<evidence type="ECO:0000259" key="2">
    <source>
        <dbReference type="Pfam" id="PF13280"/>
    </source>
</evidence>
<dbReference type="SUPFAM" id="SSF46785">
    <property type="entry name" value="Winged helix' DNA-binding domain"/>
    <property type="match status" value="1"/>
</dbReference>
<keyword evidence="5" id="KW-1185">Reference proteome</keyword>
<dbReference type="InterPro" id="IPR057727">
    <property type="entry name" value="WCX_dom"/>
</dbReference>
<organism evidence="4 5">
    <name type="scientific">Persicirhabdus sediminis</name>
    <dbReference type="NCBI Taxonomy" id="454144"/>
    <lineage>
        <taxon>Bacteria</taxon>
        <taxon>Pseudomonadati</taxon>
        <taxon>Verrucomicrobiota</taxon>
        <taxon>Verrucomicrobiia</taxon>
        <taxon>Verrucomicrobiales</taxon>
        <taxon>Verrucomicrobiaceae</taxon>
        <taxon>Persicirhabdus</taxon>
    </lineage>
</organism>
<name>A0A8J7SM48_9BACT</name>
<feature type="domain" description="Helix-turn-helix type 11" evidence="1">
    <location>
        <begin position="18"/>
        <end position="57"/>
    </location>
</feature>
<sequence>MARVYYIHEAVRSGGYPNCSQIAEHFAVSRKTIQRDVDFMRDELRLPLEYESSQHGYYYGSPVDDFPIFDFTSSDLAALFLTKQALSQVRGTSLAKSLGESMNKLSQVLDGKVSLSWSELDEAFSVKQSGVVDADLKLFGMIAEAVLQQREIRFSYRKMGAKQLEKRQLHPYHVGEIEGGWYVIGYDPMREGIRTFALQRMVGARALKKSFERPADFHIGEYLSGSLGIWSTQNQQPQLGAEEVVIHCRDWVARVVQERRWHPTQKTKVLDDHGDLVELRMRLDSLQDVMRLVLSWGRNAKVKAPRKLQMMVTRELKAMQQKW</sequence>
<accession>A0A8J7SM48</accession>
<dbReference type="InterPro" id="IPR036390">
    <property type="entry name" value="WH_DNA-bd_sf"/>
</dbReference>
<dbReference type="Proteomes" id="UP000624703">
    <property type="component" value="Unassembled WGS sequence"/>
</dbReference>
<feature type="domain" description="WCX" evidence="3">
    <location>
        <begin position="242"/>
        <end position="319"/>
    </location>
</feature>
<dbReference type="InterPro" id="IPR051534">
    <property type="entry name" value="CBASS_pafABC_assoc_protein"/>
</dbReference>
<dbReference type="EMBL" id="JAENIM010000041">
    <property type="protein sequence ID" value="MBK1791830.1"/>
    <property type="molecule type" value="Genomic_DNA"/>
</dbReference>
<evidence type="ECO:0000259" key="3">
    <source>
        <dbReference type="Pfam" id="PF25583"/>
    </source>
</evidence>
<dbReference type="Gene3D" id="1.10.10.10">
    <property type="entry name" value="Winged helix-like DNA-binding domain superfamily/Winged helix DNA-binding domain"/>
    <property type="match status" value="1"/>
</dbReference>
<dbReference type="Pfam" id="PF13280">
    <property type="entry name" value="WYL"/>
    <property type="match status" value="1"/>
</dbReference>
<feature type="domain" description="WYL" evidence="2">
    <location>
        <begin position="138"/>
        <end position="205"/>
    </location>
</feature>
<dbReference type="Pfam" id="PF25583">
    <property type="entry name" value="WCX"/>
    <property type="match status" value="1"/>
</dbReference>